<gene>
    <name evidence="1" type="ORF">LNTAR_24863</name>
</gene>
<dbReference type="EMBL" id="ABCK01000033">
    <property type="protein sequence ID" value="EDM25270.1"/>
    <property type="molecule type" value="Genomic_DNA"/>
</dbReference>
<reference evidence="1 2" key="1">
    <citation type="journal article" date="2010" name="J. Bacteriol.">
        <title>Genome sequence of Lentisphaera araneosa HTCC2155T, the type species of the order Lentisphaerales in the phylum Lentisphaerae.</title>
        <authorList>
            <person name="Thrash J.C."/>
            <person name="Cho J.C."/>
            <person name="Vergin K.L."/>
            <person name="Morris R.M."/>
            <person name="Giovannoni S.J."/>
        </authorList>
    </citation>
    <scope>NUCLEOTIDE SEQUENCE [LARGE SCALE GENOMIC DNA]</scope>
    <source>
        <strain evidence="1 2">HTCC2155</strain>
    </source>
</reference>
<comment type="caution">
    <text evidence="1">The sequence shown here is derived from an EMBL/GenBank/DDBJ whole genome shotgun (WGS) entry which is preliminary data.</text>
</comment>
<proteinExistence type="predicted"/>
<dbReference type="STRING" id="313628.LNTAR_24863"/>
<evidence type="ECO:0000313" key="1">
    <source>
        <dbReference type="EMBL" id="EDM25270.1"/>
    </source>
</evidence>
<protein>
    <submittedName>
        <fullName evidence="1">Uncharacterized protein</fullName>
    </submittedName>
</protein>
<accession>A6DSY0</accession>
<sequence length="153" mass="18291">MYPKKKEFTKYKHEVNKIHFTVQSIDLEGFENLTKDTDEVSSREQESLVQILNLLKRDINLQNIISLYTENIPEFSYFDFDKNSNQSLVISLKKIMDQMSINNTIYKMEKDNLICFKLQKDVILIYKIDDHTIIEKQYYKKSYITNGSKEDLR</sequence>
<keyword evidence="2" id="KW-1185">Reference proteome</keyword>
<dbReference type="AlphaFoldDB" id="A6DSY0"/>
<name>A6DSY0_9BACT</name>
<dbReference type="Proteomes" id="UP000004947">
    <property type="component" value="Unassembled WGS sequence"/>
</dbReference>
<evidence type="ECO:0000313" key="2">
    <source>
        <dbReference type="Proteomes" id="UP000004947"/>
    </source>
</evidence>
<organism evidence="1 2">
    <name type="scientific">Lentisphaera araneosa HTCC2155</name>
    <dbReference type="NCBI Taxonomy" id="313628"/>
    <lineage>
        <taxon>Bacteria</taxon>
        <taxon>Pseudomonadati</taxon>
        <taxon>Lentisphaerota</taxon>
        <taxon>Lentisphaeria</taxon>
        <taxon>Lentisphaerales</taxon>
        <taxon>Lentisphaeraceae</taxon>
        <taxon>Lentisphaera</taxon>
    </lineage>
</organism>